<evidence type="ECO:0000313" key="3">
    <source>
        <dbReference type="Proteomes" id="UP000750711"/>
    </source>
</evidence>
<feature type="compositionally biased region" description="Low complexity" evidence="1">
    <location>
        <begin position="58"/>
        <end position="68"/>
    </location>
</feature>
<proteinExistence type="predicted"/>
<feature type="compositionally biased region" description="Polar residues" evidence="1">
    <location>
        <begin position="155"/>
        <end position="164"/>
    </location>
</feature>
<sequence length="288" mass="29058">MPGSGSLPAAPVASSGNANTRKATKASKQSKIVVLSISPDRLAQFPSSKPPPRKGTSKSKSTASSASTPKLPVASASPVDNVSDSNSTPAPSGTPGASSLLAPAEASKRKGVPGPKPGTKRAAPLGPDGLPKPRGKPGPKKKPRLEDGAADGTDNGFSSRTGASTIAPLVTHKLGPKANQGAINAGLRALDRTGKPCRRWLKKGLQIKSFTGVIWQLPTWRAPKSTKIDNDAEANGDSQSNVDSDGKENKCSSAPDSEGKSSSTGDAEMGGMGSVQGSSPAPVIATEA</sequence>
<keyword evidence="3" id="KW-1185">Reference proteome</keyword>
<dbReference type="PANTHER" id="PTHR28061">
    <property type="entry name" value="INO EIGHTY SUBUNIT 4"/>
    <property type="match status" value="1"/>
</dbReference>
<dbReference type="GO" id="GO:0031011">
    <property type="term" value="C:Ino80 complex"/>
    <property type="evidence" value="ECO:0007669"/>
    <property type="project" value="InterPro"/>
</dbReference>
<dbReference type="AlphaFoldDB" id="A0A9P8LD26"/>
<evidence type="ECO:0000313" key="2">
    <source>
        <dbReference type="EMBL" id="KAH0560020.1"/>
    </source>
</evidence>
<feature type="compositionally biased region" description="Polar residues" evidence="1">
    <location>
        <begin position="14"/>
        <end position="30"/>
    </location>
</feature>
<dbReference type="EMBL" id="JAGHQM010000467">
    <property type="protein sequence ID" value="KAH0560020.1"/>
    <property type="molecule type" value="Genomic_DNA"/>
</dbReference>
<organism evidence="2 3">
    <name type="scientific">Trichoglossum hirsutum</name>
    <dbReference type="NCBI Taxonomy" id="265104"/>
    <lineage>
        <taxon>Eukaryota</taxon>
        <taxon>Fungi</taxon>
        <taxon>Dikarya</taxon>
        <taxon>Ascomycota</taxon>
        <taxon>Pezizomycotina</taxon>
        <taxon>Geoglossomycetes</taxon>
        <taxon>Geoglossales</taxon>
        <taxon>Geoglossaceae</taxon>
        <taxon>Trichoglossum</taxon>
    </lineage>
</organism>
<dbReference type="Proteomes" id="UP000750711">
    <property type="component" value="Unassembled WGS sequence"/>
</dbReference>
<feature type="compositionally biased region" description="Polar residues" evidence="1">
    <location>
        <begin position="251"/>
        <end position="265"/>
    </location>
</feature>
<feature type="region of interest" description="Disordered" evidence="1">
    <location>
        <begin position="1"/>
        <end position="164"/>
    </location>
</feature>
<evidence type="ECO:0008006" key="4">
    <source>
        <dbReference type="Google" id="ProtNLM"/>
    </source>
</evidence>
<evidence type="ECO:0000256" key="1">
    <source>
        <dbReference type="SAM" id="MobiDB-lite"/>
    </source>
</evidence>
<protein>
    <recommendedName>
        <fullName evidence="4">INO80 complex, subunit Ies4</fullName>
    </recommendedName>
</protein>
<reference evidence="2" key="1">
    <citation type="submission" date="2021-03" db="EMBL/GenBank/DDBJ databases">
        <title>Comparative genomics and phylogenomic investigation of the class Geoglossomycetes provide insights into ecological specialization and systematics.</title>
        <authorList>
            <person name="Melie T."/>
            <person name="Pirro S."/>
            <person name="Miller A.N."/>
            <person name="Quandt A."/>
        </authorList>
    </citation>
    <scope>NUCLEOTIDE SEQUENCE</scope>
    <source>
        <strain evidence="2">CAQ_001_2017</strain>
    </source>
</reference>
<dbReference type="PANTHER" id="PTHR28061:SF1">
    <property type="entry name" value="INO80 COMPLEX SUBUNIT 4"/>
    <property type="match status" value="1"/>
</dbReference>
<dbReference type="InterPro" id="IPR013175">
    <property type="entry name" value="INO80_su_Ies4"/>
</dbReference>
<name>A0A9P8LD26_9PEZI</name>
<dbReference type="GO" id="GO:0006338">
    <property type="term" value="P:chromatin remodeling"/>
    <property type="evidence" value="ECO:0007669"/>
    <property type="project" value="InterPro"/>
</dbReference>
<feature type="compositionally biased region" description="Basic residues" evidence="1">
    <location>
        <begin position="133"/>
        <end position="143"/>
    </location>
</feature>
<gene>
    <name evidence="2" type="ORF">GP486_003455</name>
</gene>
<accession>A0A9P8LD26</accession>
<dbReference type="Pfam" id="PF08193">
    <property type="entry name" value="INO80_Ies4"/>
    <property type="match status" value="1"/>
</dbReference>
<comment type="caution">
    <text evidence="2">The sequence shown here is derived from an EMBL/GenBank/DDBJ whole genome shotgun (WGS) entry which is preliminary data.</text>
</comment>
<feature type="region of interest" description="Disordered" evidence="1">
    <location>
        <begin position="226"/>
        <end position="288"/>
    </location>
</feature>
<feature type="compositionally biased region" description="Polar residues" evidence="1">
    <location>
        <begin position="78"/>
        <end position="97"/>
    </location>
</feature>